<protein>
    <submittedName>
        <fullName evidence="2">Uncharacterized protein</fullName>
    </submittedName>
</protein>
<reference evidence="2 3" key="1">
    <citation type="submission" date="2019-07" db="EMBL/GenBank/DDBJ databases">
        <title>Whole genome shotgun sequence of Reyranella soli NBRC 108950.</title>
        <authorList>
            <person name="Hosoyama A."/>
            <person name="Uohara A."/>
            <person name="Ohji S."/>
            <person name="Ichikawa N."/>
        </authorList>
    </citation>
    <scope>NUCLEOTIDE SEQUENCE [LARGE SCALE GENOMIC DNA]</scope>
    <source>
        <strain evidence="2 3">NBRC 108950</strain>
    </source>
</reference>
<organism evidence="2 3">
    <name type="scientific">Reyranella soli</name>
    <dbReference type="NCBI Taxonomy" id="1230389"/>
    <lineage>
        <taxon>Bacteria</taxon>
        <taxon>Pseudomonadati</taxon>
        <taxon>Pseudomonadota</taxon>
        <taxon>Alphaproteobacteria</taxon>
        <taxon>Hyphomicrobiales</taxon>
        <taxon>Reyranellaceae</taxon>
        <taxon>Reyranella</taxon>
    </lineage>
</organism>
<keyword evidence="1" id="KW-0732">Signal</keyword>
<sequence length="85" mass="9244">MTFGRILTLTGCVVLISTGSFAQQMSDADYCQQLSSLYRMFSRAQTANAVAAAAMNECDKGNFQVGIARLEEILNGRRIPLPPRG</sequence>
<name>A0A512NGX7_9HYPH</name>
<evidence type="ECO:0000313" key="3">
    <source>
        <dbReference type="Proteomes" id="UP000321058"/>
    </source>
</evidence>
<gene>
    <name evidence="2" type="ORF">RSO01_53820</name>
</gene>
<dbReference type="OrthoDB" id="9972729at2"/>
<accession>A0A512NGX7</accession>
<feature type="chain" id="PRO_5022149443" evidence="1">
    <location>
        <begin position="23"/>
        <end position="85"/>
    </location>
</feature>
<keyword evidence="3" id="KW-1185">Reference proteome</keyword>
<dbReference type="AlphaFoldDB" id="A0A512NGX7"/>
<feature type="signal peptide" evidence="1">
    <location>
        <begin position="1"/>
        <end position="22"/>
    </location>
</feature>
<comment type="caution">
    <text evidence="2">The sequence shown here is derived from an EMBL/GenBank/DDBJ whole genome shotgun (WGS) entry which is preliminary data.</text>
</comment>
<evidence type="ECO:0000256" key="1">
    <source>
        <dbReference type="SAM" id="SignalP"/>
    </source>
</evidence>
<dbReference type="RefSeq" id="WP_147153243.1">
    <property type="nucleotide sequence ID" value="NZ_BKAJ01000096.1"/>
</dbReference>
<dbReference type="EMBL" id="BKAJ01000096">
    <property type="protein sequence ID" value="GEP58216.1"/>
    <property type="molecule type" value="Genomic_DNA"/>
</dbReference>
<proteinExistence type="predicted"/>
<dbReference type="Proteomes" id="UP000321058">
    <property type="component" value="Unassembled WGS sequence"/>
</dbReference>
<evidence type="ECO:0000313" key="2">
    <source>
        <dbReference type="EMBL" id="GEP58216.1"/>
    </source>
</evidence>